<sequence length="215" mass="22966">MTANISCPRTGPAAPGTLPARHGAILRREAEELLGCAEIAAGLAEGLWVEPWHGVLVPETRQHDPLTRAAAALLRGGPYSLLSGPTAAAMHGCGAAAGDVLHVTVPYDRELRSAPDLIVHQAWVRESDVVELDGLRVQALDVAIAELLCTGPQRLALACLEQALAQLDDTSEHFRARVAERLARRRDRRGTRQAAALLELAWSRPPDELVAGGAR</sequence>
<reference evidence="2 3" key="1">
    <citation type="journal article" date="2014" name="Int. J. Syst. Evol. Microbiol.">
        <title>Complete genome sequence of Corynebacterium casei LMG S-19264T (=DSM 44701T), isolated from a smear-ripened cheese.</title>
        <authorList>
            <consortium name="US DOE Joint Genome Institute (JGI-PGF)"/>
            <person name="Walter F."/>
            <person name="Albersmeier A."/>
            <person name="Kalinowski J."/>
            <person name="Ruckert C."/>
        </authorList>
    </citation>
    <scope>NUCLEOTIDE SEQUENCE [LARGE SCALE GENOMIC DNA]</scope>
    <source>
        <strain evidence="2 3">CGMCC 4.7206</strain>
    </source>
</reference>
<reference evidence="2" key="3">
    <citation type="submission" date="2020-09" db="EMBL/GenBank/DDBJ databases">
        <authorList>
            <person name="Sun Q."/>
            <person name="Zhou Y."/>
        </authorList>
    </citation>
    <scope>NUCLEOTIDE SEQUENCE</scope>
    <source>
        <strain evidence="2">CGMCC 4.7206</strain>
    </source>
</reference>
<dbReference type="Proteomes" id="UP001500220">
    <property type="component" value="Unassembled WGS sequence"/>
</dbReference>
<dbReference type="EMBL" id="BAAAHC010000011">
    <property type="protein sequence ID" value="GAA0526354.1"/>
    <property type="molecule type" value="Genomic_DNA"/>
</dbReference>
<organism evidence="2 3">
    <name type="scientific">Saccharopolyspora thermophila</name>
    <dbReference type="NCBI Taxonomy" id="89367"/>
    <lineage>
        <taxon>Bacteria</taxon>
        <taxon>Bacillati</taxon>
        <taxon>Actinomycetota</taxon>
        <taxon>Actinomycetes</taxon>
        <taxon>Pseudonocardiales</taxon>
        <taxon>Pseudonocardiaceae</taxon>
        <taxon>Saccharopolyspora</taxon>
    </lineage>
</organism>
<protein>
    <recommendedName>
        <fullName evidence="5">AbiEi antitoxin C-terminal domain-containing protein</fullName>
    </recommendedName>
</protein>
<reference evidence="1" key="4">
    <citation type="submission" date="2023-12" db="EMBL/GenBank/DDBJ databases">
        <authorList>
            <person name="Sun Q."/>
            <person name="Inoue M."/>
        </authorList>
    </citation>
    <scope>NUCLEOTIDE SEQUENCE</scope>
    <source>
        <strain evidence="1">JCM 10664</strain>
    </source>
</reference>
<keyword evidence="4" id="KW-1185">Reference proteome</keyword>
<dbReference type="RefSeq" id="WP_229679931.1">
    <property type="nucleotide sequence ID" value="NZ_BAAAHC010000011.1"/>
</dbReference>
<evidence type="ECO:0000313" key="3">
    <source>
        <dbReference type="Proteomes" id="UP000597989"/>
    </source>
</evidence>
<comment type="caution">
    <text evidence="2">The sequence shown here is derived from an EMBL/GenBank/DDBJ whole genome shotgun (WGS) entry which is preliminary data.</text>
</comment>
<evidence type="ECO:0000313" key="1">
    <source>
        <dbReference type="EMBL" id="GAA0526354.1"/>
    </source>
</evidence>
<reference evidence="1 4" key="2">
    <citation type="journal article" date="2019" name="Int. J. Syst. Evol. Microbiol.">
        <title>The Global Catalogue of Microorganisms (GCM) 10K type strain sequencing project: providing services to taxonomists for standard genome sequencing and annotation.</title>
        <authorList>
            <consortium name="The Broad Institute Genomics Platform"/>
            <consortium name="The Broad Institute Genome Sequencing Center for Infectious Disease"/>
            <person name="Wu L."/>
            <person name="Ma J."/>
        </authorList>
    </citation>
    <scope>NUCLEOTIDE SEQUENCE [LARGE SCALE GENOMIC DNA]</scope>
    <source>
        <strain evidence="1 4">JCM 10664</strain>
    </source>
</reference>
<proteinExistence type="predicted"/>
<evidence type="ECO:0000313" key="2">
    <source>
        <dbReference type="EMBL" id="GGI77568.1"/>
    </source>
</evidence>
<accession>A0A917JMK9</accession>
<dbReference type="Proteomes" id="UP000597989">
    <property type="component" value="Unassembled WGS sequence"/>
</dbReference>
<dbReference type="AlphaFoldDB" id="A0A917JMK9"/>
<evidence type="ECO:0008006" key="5">
    <source>
        <dbReference type="Google" id="ProtNLM"/>
    </source>
</evidence>
<evidence type="ECO:0000313" key="4">
    <source>
        <dbReference type="Proteomes" id="UP001500220"/>
    </source>
</evidence>
<gene>
    <name evidence="1" type="ORF">GCM10009545_30870</name>
    <name evidence="2" type="ORF">GCM10011581_13320</name>
</gene>
<name>A0A917JMK9_9PSEU</name>
<dbReference type="EMBL" id="BMMT01000003">
    <property type="protein sequence ID" value="GGI77568.1"/>
    <property type="molecule type" value="Genomic_DNA"/>
</dbReference>